<dbReference type="RefSeq" id="WP_218031841.1">
    <property type="nucleotide sequence ID" value="NZ_BIFS01000001.1"/>
</dbReference>
<evidence type="ECO:0000256" key="2">
    <source>
        <dbReference type="ARBA" id="ARBA00023277"/>
    </source>
</evidence>
<keyword evidence="1 3" id="KW-0456">Lyase</keyword>
<dbReference type="InterPro" id="IPR001347">
    <property type="entry name" value="SIS_dom"/>
</dbReference>
<dbReference type="PANTHER" id="PTHR10088:SF4">
    <property type="entry name" value="GLUCOKINASE REGULATORY PROTEIN"/>
    <property type="match status" value="1"/>
</dbReference>
<accession>A0A402AJM4</accession>
<dbReference type="FunFam" id="3.40.50.10490:FF:000014">
    <property type="entry name" value="N-acetylmuramic acid 6-phosphate etherase"/>
    <property type="match status" value="1"/>
</dbReference>
<dbReference type="Pfam" id="PF22645">
    <property type="entry name" value="GKRP_SIS_N"/>
    <property type="match status" value="1"/>
</dbReference>
<protein>
    <recommendedName>
        <fullName evidence="3">N-acetylmuramic acid 6-phosphate etherase</fullName>
        <shortName evidence="3">MurNAc-6-P etherase</shortName>
        <ecNumber evidence="3">4.2.1.126</ecNumber>
    </recommendedName>
    <alternativeName>
        <fullName evidence="3">N-acetylmuramic acid 6-phosphate hydrolase</fullName>
    </alternativeName>
    <alternativeName>
        <fullName evidence="3">N-acetylmuramic acid 6-phosphate lyase</fullName>
    </alternativeName>
</protein>
<feature type="active site" evidence="3">
    <location>
        <position position="124"/>
    </location>
</feature>
<dbReference type="Proteomes" id="UP000287188">
    <property type="component" value="Unassembled WGS sequence"/>
</dbReference>
<dbReference type="GO" id="GO:0046348">
    <property type="term" value="P:amino sugar catabolic process"/>
    <property type="evidence" value="ECO:0007669"/>
    <property type="project" value="InterPro"/>
</dbReference>
<dbReference type="UniPathway" id="UPA00342"/>
<sequence>MSDLPHPDGMPAISALATETSNPATTDIDRMSPLEIVQALNAEDAKVARAVELVLPAIAQAIEAIAKRMRQGGRLIYIGAGTSGRLGILDASECPPTFGTAPDQIVGLIAGGPIATANAVEDAEDSPVAGQAELEQLRLSSTDTVVGIAASGRTPYVLGAIEYARSQHALTIGIVCNQASPLEQQVDIPIIPLVGPEAITGSTRLKSGTAQKMVLNMLSTGTMVLLGKTYGNAMVDVIATNYKLEQRASSIVQRATGLDREQATALLRATNGETKTAIVVGRLHVSPEVAREQLAAHDHILRTTLEAMQS</sequence>
<comment type="function">
    <text evidence="3">Specifically catalyzes the cleavage of the D-lactyl ether substituent of MurNAc 6-phosphate, producing GlcNAc 6-phosphate and D-lactate.</text>
</comment>
<comment type="subunit">
    <text evidence="3">Homodimer.</text>
</comment>
<organism evidence="5 6">
    <name type="scientific">Dictyobacter kobayashii</name>
    <dbReference type="NCBI Taxonomy" id="2014872"/>
    <lineage>
        <taxon>Bacteria</taxon>
        <taxon>Bacillati</taxon>
        <taxon>Chloroflexota</taxon>
        <taxon>Ktedonobacteria</taxon>
        <taxon>Ktedonobacterales</taxon>
        <taxon>Dictyobacteraceae</taxon>
        <taxon>Dictyobacter</taxon>
    </lineage>
</organism>
<dbReference type="CDD" id="cd05007">
    <property type="entry name" value="SIS_Etherase"/>
    <property type="match status" value="1"/>
</dbReference>
<comment type="caution">
    <text evidence="5">The sequence shown here is derived from an EMBL/GenBank/DDBJ whole genome shotgun (WGS) entry which is preliminary data.</text>
</comment>
<dbReference type="NCBIfam" id="NF009222">
    <property type="entry name" value="PRK12570.1"/>
    <property type="match status" value="1"/>
</dbReference>
<dbReference type="GO" id="GO:0016835">
    <property type="term" value="F:carbon-oxygen lyase activity"/>
    <property type="evidence" value="ECO:0007669"/>
    <property type="project" value="UniProtKB-UniRule"/>
</dbReference>
<dbReference type="AlphaFoldDB" id="A0A402AJM4"/>
<dbReference type="EC" id="4.2.1.126" evidence="3"/>
<dbReference type="InterPro" id="IPR005488">
    <property type="entry name" value="Etherase_MurQ"/>
</dbReference>
<evidence type="ECO:0000313" key="6">
    <source>
        <dbReference type="Proteomes" id="UP000287188"/>
    </source>
</evidence>
<dbReference type="InterPro" id="IPR040190">
    <property type="entry name" value="MURQ/GCKR"/>
</dbReference>
<dbReference type="HAMAP" id="MF_00068">
    <property type="entry name" value="MurQ"/>
    <property type="match status" value="1"/>
</dbReference>
<dbReference type="InterPro" id="IPR005486">
    <property type="entry name" value="Glucokinase_regulatory_CS"/>
</dbReference>
<keyword evidence="2 3" id="KW-0119">Carbohydrate metabolism</keyword>
<feature type="domain" description="SIS" evidence="4">
    <location>
        <begin position="65"/>
        <end position="228"/>
    </location>
</feature>
<dbReference type="InterPro" id="IPR046348">
    <property type="entry name" value="SIS_dom_sf"/>
</dbReference>
<evidence type="ECO:0000256" key="3">
    <source>
        <dbReference type="HAMAP-Rule" id="MF_00068"/>
    </source>
</evidence>
<reference evidence="6" key="1">
    <citation type="submission" date="2018-12" db="EMBL/GenBank/DDBJ databases">
        <title>Tengunoibacter tsumagoiensis gen. nov., sp. nov., Dictyobacter kobayashii sp. nov., D. alpinus sp. nov., and D. joshuensis sp. nov. and description of Dictyobacteraceae fam. nov. within the order Ktedonobacterales isolated from Tengu-no-mugimeshi.</title>
        <authorList>
            <person name="Wang C.M."/>
            <person name="Zheng Y."/>
            <person name="Sakai Y."/>
            <person name="Toyoda A."/>
            <person name="Minakuchi Y."/>
            <person name="Abe K."/>
            <person name="Yokota A."/>
            <person name="Yabe S."/>
        </authorList>
    </citation>
    <scope>NUCLEOTIDE SEQUENCE [LARGE SCALE GENOMIC DNA]</scope>
    <source>
        <strain evidence="6">Uno11</strain>
    </source>
</reference>
<dbReference type="Gene3D" id="3.40.50.10490">
    <property type="entry name" value="Glucose-6-phosphate isomerase like protein, domain 1"/>
    <property type="match status" value="1"/>
</dbReference>
<gene>
    <name evidence="3 5" type="primary">murQ</name>
    <name evidence="5" type="ORF">KDK_30730</name>
</gene>
<comment type="similarity">
    <text evidence="3">Belongs to the GCKR-like family. MurNAc-6-P etherase subfamily.</text>
</comment>
<dbReference type="PROSITE" id="PS51464">
    <property type="entry name" value="SIS"/>
    <property type="match status" value="1"/>
</dbReference>
<dbReference type="NCBIfam" id="NF003915">
    <property type="entry name" value="PRK05441.1"/>
    <property type="match status" value="1"/>
</dbReference>
<comment type="pathway">
    <text evidence="3">Amino-sugar metabolism; N-acetylmuramate degradation.</text>
</comment>
<evidence type="ECO:0000313" key="5">
    <source>
        <dbReference type="EMBL" id="GCE19273.1"/>
    </source>
</evidence>
<evidence type="ECO:0000256" key="1">
    <source>
        <dbReference type="ARBA" id="ARBA00023239"/>
    </source>
</evidence>
<comment type="catalytic activity">
    <reaction evidence="3">
        <text>N-acetyl-D-muramate 6-phosphate + H2O = N-acetyl-D-glucosamine 6-phosphate + (R)-lactate</text>
        <dbReference type="Rhea" id="RHEA:26410"/>
        <dbReference type="ChEBI" id="CHEBI:15377"/>
        <dbReference type="ChEBI" id="CHEBI:16004"/>
        <dbReference type="ChEBI" id="CHEBI:57513"/>
        <dbReference type="ChEBI" id="CHEBI:58722"/>
        <dbReference type="EC" id="4.2.1.126"/>
    </reaction>
</comment>
<dbReference type="SUPFAM" id="SSF53697">
    <property type="entry name" value="SIS domain"/>
    <property type="match status" value="1"/>
</dbReference>
<feature type="active site" description="Proton donor" evidence="3">
    <location>
        <position position="93"/>
    </location>
</feature>
<evidence type="ECO:0000259" key="4">
    <source>
        <dbReference type="PROSITE" id="PS51464"/>
    </source>
</evidence>
<dbReference type="Gene3D" id="1.10.8.1080">
    <property type="match status" value="1"/>
</dbReference>
<dbReference type="GO" id="GO:0097173">
    <property type="term" value="P:N-acetylmuramic acid catabolic process"/>
    <property type="evidence" value="ECO:0007669"/>
    <property type="project" value="UniProtKB-UniPathway"/>
</dbReference>
<dbReference type="PROSITE" id="PS01272">
    <property type="entry name" value="GCKR"/>
    <property type="match status" value="1"/>
</dbReference>
<dbReference type="GO" id="GO:0009254">
    <property type="term" value="P:peptidoglycan turnover"/>
    <property type="evidence" value="ECO:0007669"/>
    <property type="project" value="TreeGrafter"/>
</dbReference>
<name>A0A402AJM4_9CHLR</name>
<dbReference type="NCBIfam" id="TIGR00274">
    <property type="entry name" value="N-acetylmuramic acid 6-phosphate etherase"/>
    <property type="match status" value="1"/>
</dbReference>
<dbReference type="GO" id="GO:0016803">
    <property type="term" value="F:ether hydrolase activity"/>
    <property type="evidence" value="ECO:0007669"/>
    <property type="project" value="TreeGrafter"/>
</dbReference>
<dbReference type="GO" id="GO:0097367">
    <property type="term" value="F:carbohydrate derivative binding"/>
    <property type="evidence" value="ECO:0007669"/>
    <property type="project" value="InterPro"/>
</dbReference>
<dbReference type="PANTHER" id="PTHR10088">
    <property type="entry name" value="GLUCOKINASE REGULATORY PROTEIN"/>
    <property type="match status" value="1"/>
</dbReference>
<comment type="miscellaneous">
    <text evidence="3">A lyase-type mechanism (elimination/hydration) is suggested for the cleavage of the lactyl ether bond of MurNAc 6-phosphate, with the formation of an alpha,beta-unsaturated aldehyde intermediate with (E)-stereochemistry, followed by the syn addition of water to give product.</text>
</comment>
<proteinExistence type="inferred from homology"/>
<keyword evidence="6" id="KW-1185">Reference proteome</keyword>
<dbReference type="EMBL" id="BIFS01000001">
    <property type="protein sequence ID" value="GCE19273.1"/>
    <property type="molecule type" value="Genomic_DNA"/>
</dbReference>